<evidence type="ECO:0000259" key="5">
    <source>
        <dbReference type="PROSITE" id="PS50075"/>
    </source>
</evidence>
<dbReference type="InterPro" id="IPR045851">
    <property type="entry name" value="AMP-bd_C_sf"/>
</dbReference>
<dbReference type="GO" id="GO:0031177">
    <property type="term" value="F:phosphopantetheine binding"/>
    <property type="evidence" value="ECO:0007669"/>
    <property type="project" value="InterPro"/>
</dbReference>
<dbReference type="RefSeq" id="WP_184974899.1">
    <property type="nucleotide sequence ID" value="NZ_BAAAWF010000079.1"/>
</dbReference>
<feature type="domain" description="Carrier" evidence="5">
    <location>
        <begin position="760"/>
        <end position="834"/>
    </location>
</feature>
<dbReference type="Gene3D" id="1.10.1200.10">
    <property type="entry name" value="ACP-like"/>
    <property type="match status" value="2"/>
</dbReference>
<dbReference type="Gene3D" id="3.40.50.1820">
    <property type="entry name" value="alpha/beta hydrolase"/>
    <property type="match status" value="1"/>
</dbReference>
<name>A0A7W9Q2R9_9ACTN</name>
<dbReference type="FunFam" id="3.40.50.12780:FF:000012">
    <property type="entry name" value="Non-ribosomal peptide synthetase"/>
    <property type="match status" value="1"/>
</dbReference>
<dbReference type="InterPro" id="IPR006162">
    <property type="entry name" value="Ppantetheine_attach_site"/>
</dbReference>
<dbReference type="Gene3D" id="3.40.50.980">
    <property type="match status" value="2"/>
</dbReference>
<evidence type="ECO:0000313" key="7">
    <source>
        <dbReference type="Proteomes" id="UP000585836"/>
    </source>
</evidence>
<dbReference type="EMBL" id="JACHJK010000026">
    <property type="protein sequence ID" value="MBB5932480.1"/>
    <property type="molecule type" value="Genomic_DNA"/>
</dbReference>
<dbReference type="PROSITE" id="PS50075">
    <property type="entry name" value="CARRIER"/>
    <property type="match status" value="2"/>
</dbReference>
<dbReference type="FunFam" id="1.10.1200.10:FF:000005">
    <property type="entry name" value="Nonribosomal peptide synthetase 1"/>
    <property type="match status" value="1"/>
</dbReference>
<dbReference type="NCBIfam" id="TIGR01733">
    <property type="entry name" value="AA-adenyl-dom"/>
    <property type="match status" value="2"/>
</dbReference>
<dbReference type="Gene3D" id="2.30.38.10">
    <property type="entry name" value="Luciferase, Domain 3"/>
    <property type="match status" value="1"/>
</dbReference>
<gene>
    <name evidence="6" type="ORF">FHS34_007990</name>
</gene>
<dbReference type="Gene3D" id="3.30.559.10">
    <property type="entry name" value="Chloramphenicol acetyltransferase-like domain"/>
    <property type="match status" value="1"/>
</dbReference>
<dbReference type="PROSITE" id="PS00455">
    <property type="entry name" value="AMP_BINDING"/>
    <property type="match status" value="2"/>
</dbReference>
<dbReference type="SUPFAM" id="SSF52777">
    <property type="entry name" value="CoA-dependent acyltransferases"/>
    <property type="match status" value="3"/>
</dbReference>
<feature type="compositionally biased region" description="Gly residues" evidence="4">
    <location>
        <begin position="1912"/>
        <end position="1923"/>
    </location>
</feature>
<dbReference type="Pfam" id="PF00668">
    <property type="entry name" value="Condensation"/>
    <property type="match status" value="1"/>
</dbReference>
<dbReference type="InterPro" id="IPR009081">
    <property type="entry name" value="PP-bd_ACP"/>
</dbReference>
<feature type="region of interest" description="Disordered" evidence="4">
    <location>
        <begin position="1906"/>
        <end position="1929"/>
    </location>
</feature>
<dbReference type="FunFam" id="3.40.50.980:FF:000001">
    <property type="entry name" value="Non-ribosomal peptide synthetase"/>
    <property type="match status" value="1"/>
</dbReference>
<dbReference type="InterPro" id="IPR010071">
    <property type="entry name" value="AA_adenyl_dom"/>
</dbReference>
<dbReference type="InterPro" id="IPR000873">
    <property type="entry name" value="AMP-dep_synth/lig_dom"/>
</dbReference>
<dbReference type="Gene3D" id="3.40.50.12780">
    <property type="entry name" value="N-terminal domain of ligase-like"/>
    <property type="match status" value="1"/>
</dbReference>
<dbReference type="InterPro" id="IPR029058">
    <property type="entry name" value="AB_hydrolase_fold"/>
</dbReference>
<dbReference type="Proteomes" id="UP000585836">
    <property type="component" value="Unassembled WGS sequence"/>
</dbReference>
<dbReference type="PANTHER" id="PTHR45527:SF1">
    <property type="entry name" value="FATTY ACID SYNTHASE"/>
    <property type="match status" value="1"/>
</dbReference>
<dbReference type="Gene3D" id="3.30.559.30">
    <property type="entry name" value="Nonribosomal peptide synthetase, condensation domain"/>
    <property type="match status" value="2"/>
</dbReference>
<dbReference type="InterPro" id="IPR025110">
    <property type="entry name" value="AMP-bd_C"/>
</dbReference>
<dbReference type="InterPro" id="IPR036736">
    <property type="entry name" value="ACP-like_sf"/>
</dbReference>
<feature type="domain" description="Carrier" evidence="5">
    <location>
        <begin position="1832"/>
        <end position="1916"/>
    </location>
</feature>
<reference evidence="6 7" key="1">
    <citation type="submission" date="2020-08" db="EMBL/GenBank/DDBJ databases">
        <title>Genomic Encyclopedia of Type Strains, Phase III (KMG-III): the genomes of soil and plant-associated and newly described type strains.</title>
        <authorList>
            <person name="Whitman W."/>
        </authorList>
    </citation>
    <scope>NUCLEOTIDE SEQUENCE [LARGE SCALE GENOMIC DNA]</scope>
    <source>
        <strain evidence="6 7">CECT 3313</strain>
    </source>
</reference>
<evidence type="ECO:0000256" key="3">
    <source>
        <dbReference type="ARBA" id="ARBA00022553"/>
    </source>
</evidence>
<dbReference type="SMART" id="SM00823">
    <property type="entry name" value="PKS_PP"/>
    <property type="match status" value="2"/>
</dbReference>
<dbReference type="PROSITE" id="PS00012">
    <property type="entry name" value="PHOSPHOPANTETHEINE"/>
    <property type="match status" value="2"/>
</dbReference>
<dbReference type="Gene3D" id="3.30.300.30">
    <property type="match status" value="2"/>
</dbReference>
<comment type="caution">
    <text evidence="6">The sequence shown here is derived from an EMBL/GenBank/DDBJ whole genome shotgun (WGS) entry which is preliminary data.</text>
</comment>
<dbReference type="SUPFAM" id="SSF47336">
    <property type="entry name" value="ACP-like"/>
    <property type="match status" value="1"/>
</dbReference>
<dbReference type="CDD" id="cd05930">
    <property type="entry name" value="A_NRPS"/>
    <property type="match status" value="2"/>
</dbReference>
<dbReference type="InterPro" id="IPR042099">
    <property type="entry name" value="ANL_N_sf"/>
</dbReference>
<dbReference type="InterPro" id="IPR020845">
    <property type="entry name" value="AMP-binding_CS"/>
</dbReference>
<evidence type="ECO:0000256" key="2">
    <source>
        <dbReference type="ARBA" id="ARBA00022450"/>
    </source>
</evidence>
<accession>A0A7W9Q2R9</accession>
<dbReference type="Pfam" id="PF00501">
    <property type="entry name" value="AMP-binding"/>
    <property type="match status" value="2"/>
</dbReference>
<dbReference type="GO" id="GO:0003824">
    <property type="term" value="F:catalytic activity"/>
    <property type="evidence" value="ECO:0007669"/>
    <property type="project" value="InterPro"/>
</dbReference>
<dbReference type="SUPFAM" id="SSF56801">
    <property type="entry name" value="Acetyl-CoA synthetase-like"/>
    <property type="match status" value="2"/>
</dbReference>
<keyword evidence="7" id="KW-1185">Reference proteome</keyword>
<dbReference type="Pfam" id="PF00975">
    <property type="entry name" value="Thioesterase"/>
    <property type="match status" value="1"/>
</dbReference>
<proteinExistence type="predicted"/>
<comment type="cofactor">
    <cofactor evidence="1">
        <name>pantetheine 4'-phosphate</name>
        <dbReference type="ChEBI" id="CHEBI:47942"/>
    </cofactor>
</comment>
<dbReference type="GO" id="GO:0017000">
    <property type="term" value="P:antibiotic biosynthetic process"/>
    <property type="evidence" value="ECO:0007669"/>
    <property type="project" value="UniProtKB-ARBA"/>
</dbReference>
<feature type="compositionally biased region" description="Low complexity" evidence="4">
    <location>
        <begin position="753"/>
        <end position="763"/>
    </location>
</feature>
<dbReference type="InterPro" id="IPR020806">
    <property type="entry name" value="PKS_PP-bd"/>
</dbReference>
<dbReference type="GO" id="GO:0005737">
    <property type="term" value="C:cytoplasm"/>
    <property type="evidence" value="ECO:0007669"/>
    <property type="project" value="TreeGrafter"/>
</dbReference>
<sequence>MSTAFQLSGATHAFPEQTAYWTSLLSGWEQPTVLPRDFLAHAGEPSYGQVTVPLPAVCAARCRGLVKDRPALAQVLVTAVVAVLGARATDTEQVQVLTGYRHPATAREAAFPVGVALTRQTTPRELLASARSAYQEATAHLDVPVTHLMRSRGHLPTDLAAGADGELSAAQAADAGCVIHVDVRLRDAEPHLVLRYRADLFTMATARRLAGTCVQLLDAVTRDPDAPVDDLLDATPAESATIAGFNATARDFPRDVPLHRFLEQQAARSPQSVAIRDDGTTYAELDRRANQLAHRLRSAGVGPGTVVGVCLTRSPLTLTTIYAVLKAGGAYLPVDPTLPANRIAYMLEHSRTGIVVGDGATRKVVPAAQTFLDVSEPGVLDGDAPAPEGGAGPEDLCYVIYTSGSTGRPKGVMLEHRAVVNRLVWMQRAYPLTADDVILHKTPFTFDVSVWEIFWWTLAGASVCTLASGAEKDPAALVSRVGEHGVTVLHFVPSMLQVFLQYVERDAGALASLRRVFASGEALGTAHAVRFAELLTGPSGAELVNLYGPTEAAVDVTHFPCADLDPRVNVPLGRPIDNIVLRVRTRAGTTAPVGTPGELCIGGAGLARGYLDAPELTAERFVEDPALPGGRGYRTGDLARWLPDGTLEYLGRIDTQVKIRGYRIETAEIEHVAESTPGVAACAVLALDDGGDRSLCAYVVPGTGYDEAAVRDRLAAELPAYMVPQFVVVLPAIPTTHNGKRDVKAFPPPPRPAAGASGPAPTSPVTVRLAEIWARVLGVKAVGLEDNFFTLGGDSIKIVRVLAEAQRSGLGFSFQDLFAHPTLAGLEPHVQRGAPQGEVGEEESLLSPDDARRLPPDAEAAYPLSALQAGLLYEVELTGNRPGLYHDVVGYRVGEPLVLDAFRAAADVVAARHPLLRTSLHVSGYGEPLQIVHAAPADLVEVTDLSELDQAAQERELADFYEREPARGFRPAEGGLVRVRLHLLGERGFQYSLSYHAAALDGWSVSVVHHDLFSAYLALRAGRVPEFTPLGSDYQSFVRLERAAVASADSRDFWQGVLDGHEGVRLPRWPFGPAAPADVSGVAMHDVALEDPVPAAVERVAGQLDVPVKSVLMAAHVAVLAFITGSGDVLTGYEHSGRPEVAGGDRIAGLFLNSVPFRIRVGDGSWADLVREVYRAETALLPHRRYPMGEMKRVRQVQEPLFEAVFNFTHFHVLDDLRREHGLRLERSRVTSETEFPLRAEFWQDAFSGEVALSLHYHRDVFPAEQIERIAGYYRRALELLTTKPESGHREVTLMGDDELGLLTAGLAGPVRELPDGGALGLFAAQVAARPDEIAVRHRRSALTYRELDASSARLAGRLHAAGVRAGDVVATPMDRGIAWAVSVLAVLRLGAVYLPQEPTDPAARLRGMLARSACRHVLTAAGHRDMLAERLAGDGEKTPVVLCYEELMAERAAPWVPGAPPGPAAPAYLIFTSGSTGEPKGALIHHEGMLNHLLAKVDALGMTAGDVVAQVATQCFDISVWQLLSAWLVGGTTVVFDAGLVTDLPGFARTLEEESVSVLEVVPSFLDALLGELGDRPRALSALRWNLVTGEAFPPALTHGWFERFDVPMVNAYGPTETSDDVTHHVLTGPATGERVPVGRPIANTNIHIVDSGGRPVPFGTYGEILVTGTGVGLGYLNDPERTARAFVPNTLDTLSSASGRLYRTGDIGRWLPGGVLDCAGRRDHQTKLRGFRIELSEVEGALAAVPGVDHAVALVRRDSGRDRLAAWYTGTAEPSPGALSAALARMLPRYMVPDVFERLESFPVTRNGKVDRAALSRRPLTDRNPDVIEPPASPAESAMVAAFAGILGVPEHAVSVTAGFFDLGGHSLAAMRLAARLPGVALRDVVAHPTPRALAALAARTDPRAATGPAAGGQAAGGQAAGGQAAARRGAPLTDLTAAAGLRTSGPPATVVCFPFAGGTAASYLTVTRALHRAGAPVRVLAADFGHALADGAGAEELAAAIADRAEGPLVLLGHSAGAAPALDTAFALRRRDQEPARVFVVASLPRSDDPADYDPEASLRRSDEEVWRWLGQHTGLDTAVLPAAGLRRLAQDFRRDSAAAARSWTRLLAMPPGSALDCSLTLLLAADDPLTQDHEQHVHRWTRLTRELDLSIVGHGGHHLNATRPDFLAEQIRKAVRP</sequence>
<dbReference type="GO" id="GO:0044550">
    <property type="term" value="P:secondary metabolite biosynthetic process"/>
    <property type="evidence" value="ECO:0007669"/>
    <property type="project" value="TreeGrafter"/>
</dbReference>
<protein>
    <submittedName>
        <fullName evidence="6">Amino acid adenylation domain-containing protein</fullName>
    </submittedName>
</protein>
<evidence type="ECO:0000256" key="4">
    <source>
        <dbReference type="SAM" id="MobiDB-lite"/>
    </source>
</evidence>
<dbReference type="GO" id="GO:0008610">
    <property type="term" value="P:lipid biosynthetic process"/>
    <property type="evidence" value="ECO:0007669"/>
    <property type="project" value="UniProtKB-ARBA"/>
</dbReference>
<dbReference type="PANTHER" id="PTHR45527">
    <property type="entry name" value="NONRIBOSOMAL PEPTIDE SYNTHETASE"/>
    <property type="match status" value="1"/>
</dbReference>
<dbReference type="InterPro" id="IPR001031">
    <property type="entry name" value="Thioesterase"/>
</dbReference>
<dbReference type="Pfam" id="PF13193">
    <property type="entry name" value="AMP-binding_C"/>
    <property type="match status" value="1"/>
</dbReference>
<dbReference type="GO" id="GO:0043041">
    <property type="term" value="P:amino acid activation for nonribosomal peptide biosynthetic process"/>
    <property type="evidence" value="ECO:0007669"/>
    <property type="project" value="TreeGrafter"/>
</dbReference>
<dbReference type="InterPro" id="IPR023213">
    <property type="entry name" value="CAT-like_dom_sf"/>
</dbReference>
<dbReference type="FunFam" id="3.40.50.980:FF:000002">
    <property type="entry name" value="Enterobactin synthetase component F"/>
    <property type="match status" value="1"/>
</dbReference>
<evidence type="ECO:0000256" key="1">
    <source>
        <dbReference type="ARBA" id="ARBA00001957"/>
    </source>
</evidence>
<keyword evidence="2" id="KW-0596">Phosphopantetheine</keyword>
<keyword evidence="3" id="KW-0597">Phosphoprotein</keyword>
<evidence type="ECO:0000313" key="6">
    <source>
        <dbReference type="EMBL" id="MBB5932480.1"/>
    </source>
</evidence>
<dbReference type="Pfam" id="PF00550">
    <property type="entry name" value="PP-binding"/>
    <property type="match status" value="2"/>
</dbReference>
<dbReference type="SUPFAM" id="SSF53474">
    <property type="entry name" value="alpha/beta-Hydrolases"/>
    <property type="match status" value="1"/>
</dbReference>
<organism evidence="6 7">
    <name type="scientific">Streptomyces echinatus</name>
    <dbReference type="NCBI Taxonomy" id="67293"/>
    <lineage>
        <taxon>Bacteria</taxon>
        <taxon>Bacillati</taxon>
        <taxon>Actinomycetota</taxon>
        <taxon>Actinomycetes</taxon>
        <taxon>Kitasatosporales</taxon>
        <taxon>Streptomycetaceae</taxon>
        <taxon>Streptomyces</taxon>
    </lineage>
</organism>
<dbReference type="InterPro" id="IPR001242">
    <property type="entry name" value="Condensation_dom"/>
</dbReference>
<feature type="region of interest" description="Disordered" evidence="4">
    <location>
        <begin position="739"/>
        <end position="763"/>
    </location>
</feature>